<dbReference type="AlphaFoldDB" id="A0A6C0LFN2"/>
<name>A0A6C0LFN2_9ZZZZ</name>
<sequence>MGKKCPPGVICIENMTLLLISIVVGYMIYKNIGDSNNRAPIESTTINSIHSIRSTLPPLVHNESSNIAIPITVNTQRMEVGYRQVGILTRINSNEVILPLYGRMVNTSRVKWQYHTMNDSNNHVRLPINVNGRSGSDEYGVDEVYSGDTIYVQGYDDIFKVTIYENNRFTYNSF</sequence>
<protein>
    <submittedName>
        <fullName evidence="2">Uncharacterized protein</fullName>
    </submittedName>
</protein>
<keyword evidence="1" id="KW-0812">Transmembrane</keyword>
<dbReference type="InterPro" id="IPR043929">
    <property type="entry name" value="DUF5755"/>
</dbReference>
<organism evidence="2">
    <name type="scientific">viral metagenome</name>
    <dbReference type="NCBI Taxonomy" id="1070528"/>
    <lineage>
        <taxon>unclassified sequences</taxon>
        <taxon>metagenomes</taxon>
        <taxon>organismal metagenomes</taxon>
    </lineage>
</organism>
<feature type="transmembrane region" description="Helical" evidence="1">
    <location>
        <begin position="6"/>
        <end position="29"/>
    </location>
</feature>
<reference evidence="2" key="1">
    <citation type="journal article" date="2020" name="Nature">
        <title>Giant virus diversity and host interactions through global metagenomics.</title>
        <authorList>
            <person name="Schulz F."/>
            <person name="Roux S."/>
            <person name="Paez-Espino D."/>
            <person name="Jungbluth S."/>
            <person name="Walsh D.A."/>
            <person name="Denef V.J."/>
            <person name="McMahon K.D."/>
            <person name="Konstantinidis K.T."/>
            <person name="Eloe-Fadrosh E.A."/>
            <person name="Kyrpides N.C."/>
            <person name="Woyke T."/>
        </authorList>
    </citation>
    <scope>NUCLEOTIDE SEQUENCE</scope>
    <source>
        <strain evidence="2">GVMAG-M-3300027810-10</strain>
    </source>
</reference>
<dbReference type="EMBL" id="MN740497">
    <property type="protein sequence ID" value="QHU29806.1"/>
    <property type="molecule type" value="Genomic_DNA"/>
</dbReference>
<evidence type="ECO:0000256" key="1">
    <source>
        <dbReference type="SAM" id="Phobius"/>
    </source>
</evidence>
<keyword evidence="1" id="KW-1133">Transmembrane helix</keyword>
<evidence type="ECO:0000313" key="2">
    <source>
        <dbReference type="EMBL" id="QHU29806.1"/>
    </source>
</evidence>
<keyword evidence="1" id="KW-0472">Membrane</keyword>
<accession>A0A6C0LFN2</accession>
<dbReference type="Pfam" id="PF19059">
    <property type="entry name" value="DUF5755"/>
    <property type="match status" value="1"/>
</dbReference>
<proteinExistence type="predicted"/>